<evidence type="ECO:0000256" key="10">
    <source>
        <dbReference type="ARBA" id="ARBA00023317"/>
    </source>
</evidence>
<keyword evidence="12" id="KW-1133">Transmembrane helix</keyword>
<keyword evidence="5" id="KW-0210">Decarboxylase</keyword>
<accession>A0A517LJS8</accession>
<evidence type="ECO:0000256" key="5">
    <source>
        <dbReference type="ARBA" id="ARBA00022793"/>
    </source>
</evidence>
<dbReference type="GO" id="GO:0006646">
    <property type="term" value="P:phosphatidylethanolamine biosynthetic process"/>
    <property type="evidence" value="ECO:0007669"/>
    <property type="project" value="UniProtKB-UniPathway"/>
</dbReference>
<evidence type="ECO:0000256" key="9">
    <source>
        <dbReference type="ARBA" id="ARBA00023264"/>
    </source>
</evidence>
<reference evidence="13 14" key="1">
    <citation type="submission" date="2019-07" db="EMBL/GenBank/DDBJ databases">
        <title>Finished genome of Venturia effusa.</title>
        <authorList>
            <person name="Young C.A."/>
            <person name="Cox M.P."/>
            <person name="Ganley A.R.D."/>
            <person name="David W.J."/>
        </authorList>
    </citation>
    <scope>NUCLEOTIDE SEQUENCE [LARGE SCALE GENOMIC DNA]</scope>
    <source>
        <strain evidence="14">albino</strain>
    </source>
</reference>
<dbReference type="Gene3D" id="3.40.50.300">
    <property type="entry name" value="P-loop containing nucleotide triphosphate hydrolases"/>
    <property type="match status" value="1"/>
</dbReference>
<keyword evidence="4" id="KW-0444">Lipid biosynthesis</keyword>
<dbReference type="EMBL" id="CP042198">
    <property type="protein sequence ID" value="QDS75895.1"/>
    <property type="molecule type" value="Genomic_DNA"/>
</dbReference>
<evidence type="ECO:0000256" key="8">
    <source>
        <dbReference type="ARBA" id="ARBA00023239"/>
    </source>
</evidence>
<dbReference type="Pfam" id="PF17784">
    <property type="entry name" value="Sulfotransfer_4"/>
    <property type="match status" value="1"/>
</dbReference>
<gene>
    <name evidence="13" type="ORF">FKW77_002444</name>
</gene>
<evidence type="ECO:0000256" key="11">
    <source>
        <dbReference type="ARBA" id="ARBA00024326"/>
    </source>
</evidence>
<feature type="transmembrane region" description="Helical" evidence="12">
    <location>
        <begin position="251"/>
        <end position="271"/>
    </location>
</feature>
<keyword evidence="12" id="KW-0812">Transmembrane</keyword>
<dbReference type="Pfam" id="PF02666">
    <property type="entry name" value="PS_Dcarbxylase"/>
    <property type="match status" value="1"/>
</dbReference>
<name>A0A517LJS8_9PEZI</name>
<proteinExistence type="predicted"/>
<dbReference type="AlphaFoldDB" id="A0A517LJS8"/>
<dbReference type="SUPFAM" id="SSF52540">
    <property type="entry name" value="P-loop containing nucleoside triphosphate hydrolases"/>
    <property type="match status" value="1"/>
</dbReference>
<comment type="cofactor">
    <cofactor evidence="1">
        <name>pyruvate</name>
        <dbReference type="ChEBI" id="CHEBI:15361"/>
    </cofactor>
</comment>
<dbReference type="InterPro" id="IPR027417">
    <property type="entry name" value="P-loop_NTPase"/>
</dbReference>
<protein>
    <recommendedName>
        <fullName evidence="3">phosphatidylserine decarboxylase</fullName>
        <ecNumber evidence="3">4.1.1.65</ecNumber>
    </recommendedName>
</protein>
<keyword evidence="10" id="KW-0670">Pyruvate</keyword>
<evidence type="ECO:0000256" key="12">
    <source>
        <dbReference type="SAM" id="Phobius"/>
    </source>
</evidence>
<dbReference type="InterPro" id="IPR003817">
    <property type="entry name" value="PS_Dcarbxylase"/>
</dbReference>
<organism evidence="13 14">
    <name type="scientific">Venturia effusa</name>
    <dbReference type="NCBI Taxonomy" id="50376"/>
    <lineage>
        <taxon>Eukaryota</taxon>
        <taxon>Fungi</taxon>
        <taxon>Dikarya</taxon>
        <taxon>Ascomycota</taxon>
        <taxon>Pezizomycotina</taxon>
        <taxon>Dothideomycetes</taxon>
        <taxon>Pleosporomycetidae</taxon>
        <taxon>Venturiales</taxon>
        <taxon>Venturiaceae</taxon>
        <taxon>Venturia</taxon>
    </lineage>
</organism>
<evidence type="ECO:0000256" key="6">
    <source>
        <dbReference type="ARBA" id="ARBA00023098"/>
    </source>
</evidence>
<evidence type="ECO:0000256" key="3">
    <source>
        <dbReference type="ARBA" id="ARBA00012243"/>
    </source>
</evidence>
<evidence type="ECO:0000313" key="13">
    <source>
        <dbReference type="EMBL" id="QDS75895.1"/>
    </source>
</evidence>
<comment type="pathway">
    <text evidence="2">Lipid metabolism.</text>
</comment>
<keyword evidence="14" id="KW-1185">Reference proteome</keyword>
<dbReference type="STRING" id="50376.A0A517LJS8"/>
<evidence type="ECO:0000256" key="1">
    <source>
        <dbReference type="ARBA" id="ARBA00001928"/>
    </source>
</evidence>
<keyword evidence="9" id="KW-1208">Phospholipid metabolism</keyword>
<keyword evidence="8" id="KW-0456">Lyase</keyword>
<dbReference type="GO" id="GO:0004609">
    <property type="term" value="F:phosphatidylserine decarboxylase activity"/>
    <property type="evidence" value="ECO:0007669"/>
    <property type="project" value="UniProtKB-EC"/>
</dbReference>
<dbReference type="Proteomes" id="UP000316270">
    <property type="component" value="Chromosome 14"/>
</dbReference>
<evidence type="ECO:0000256" key="2">
    <source>
        <dbReference type="ARBA" id="ARBA00005189"/>
    </source>
</evidence>
<dbReference type="InterPro" id="IPR040632">
    <property type="entry name" value="Sulfotransfer_4"/>
</dbReference>
<dbReference type="UniPathway" id="UPA00558"/>
<dbReference type="PANTHER" id="PTHR10067">
    <property type="entry name" value="PHOSPHATIDYLSERINE DECARBOXYLASE"/>
    <property type="match status" value="1"/>
</dbReference>
<dbReference type="InterPro" id="IPR033177">
    <property type="entry name" value="PSD-B"/>
</dbReference>
<keyword evidence="12" id="KW-0472">Membrane</keyword>
<keyword evidence="6" id="KW-0443">Lipid metabolism</keyword>
<keyword evidence="7" id="KW-0594">Phospholipid biosynthesis</keyword>
<dbReference type="OrthoDB" id="5973539at2759"/>
<dbReference type="PANTHER" id="PTHR10067:SF17">
    <property type="entry name" value="PHOSPHATIDYLSERINE DECARBOXYLASE PROENZYME 2"/>
    <property type="match status" value="1"/>
</dbReference>
<evidence type="ECO:0000256" key="7">
    <source>
        <dbReference type="ARBA" id="ARBA00023209"/>
    </source>
</evidence>
<evidence type="ECO:0000256" key="4">
    <source>
        <dbReference type="ARBA" id="ARBA00022516"/>
    </source>
</evidence>
<evidence type="ECO:0000313" key="14">
    <source>
        <dbReference type="Proteomes" id="UP000316270"/>
    </source>
</evidence>
<comment type="pathway">
    <text evidence="11">Phospholipid metabolism; phosphatidylethanolamine biosynthesis.</text>
</comment>
<sequence length="686" mass="78234">MESRKAETSAKETKEVKILCLGLSRTGTMSLRSAFTTLGYKGIYHYRVPSMEEPSHCDFWVRAFRDKHKFGDTITRKEFDQVYANYEVITDSPSVFFWKDLLLAYPDAKVILQSRDIDKWYQSHLVNLWPMNRDWYKPTWSPYGILFQWFLPKNAMFEFTGLQAKYGHGLDFPETGKQRFVQHYESVRLTCAEDGRDFIEYDVMMGWGPLCGFLSQEVPQETFPRLNDTDDFQRLWSPILGEMRRDINQRILIFTFGTTGLLLSLLLWLHGEDFRDLVEQSTLPSEQPMKSAKLAARFGHWKDALLIVHILPGRLELSTARNMPDQTSLSQEHFFATAKALDETTTAVSQDHSVSPLRSLHLRSAHTEAHGWLQRFFPQSYLESVEATWNMGNYVIDRSTGEKHFEEMSFYVRLGMHLLYYGTAQEKALHWQRTLELLEAQSCFELEESLSELAKENIEDYSCFNEFFGRSLKDGARPIAEPENKLVTSSPADCRLTAYPTVDMATKYWIKGFGFTLERLLGDKELAAKFDGGSIVIARLAPQDYHRWHSPVDGTVVSVKEIPGAYYTVNPQAIREPGTLDVFCENKRSVMVLERTETNAPTAVIAVGAMLVGSIKYNEGLNQPGAEVERGQCLGGFYYGGSTVIVLYPPGEVILDEDLVKNSTDLGCETQMKVGWRTGAGPMTKV</sequence>
<dbReference type="EC" id="4.1.1.65" evidence="3"/>
<dbReference type="NCBIfam" id="TIGR00163">
    <property type="entry name" value="PS_decarb"/>
    <property type="match status" value="1"/>
</dbReference>